<keyword evidence="1" id="KW-1133">Transmembrane helix</keyword>
<name>A0ABU8LQP8_9MICO</name>
<accession>A0ABU8LQP8</accession>
<keyword evidence="1" id="KW-0812">Transmembrane</keyword>
<feature type="transmembrane region" description="Helical" evidence="1">
    <location>
        <begin position="159"/>
        <end position="176"/>
    </location>
</feature>
<dbReference type="EMBL" id="JBBDGL010000001">
    <property type="protein sequence ID" value="MEJ1154208.1"/>
    <property type="molecule type" value="Genomic_DNA"/>
</dbReference>
<evidence type="ECO:0000256" key="1">
    <source>
        <dbReference type="SAM" id="Phobius"/>
    </source>
</evidence>
<gene>
    <name evidence="2" type="ORF">WDU96_01165</name>
</gene>
<protein>
    <submittedName>
        <fullName evidence="2">Acyl-CoA synthetase</fullName>
    </submittedName>
</protein>
<sequence>MTSPARIPTFEVRHVQLARAAFAAIAAVMITFSPDHSALIGTTVFSGFAVATGMVFLLSVWLVYPAGARWPSVLLGIAALVAGMVGSIAPARTAVGYLVLVITWAIASGLIETLAGARALRNARTPGAAPSIGGVEQRVAPAAALAAQHPAAKSEARDGVVIGTLTLIFATALLFVRPEFALEYTIDQAAQTFTLTGIVVGVGVFGAYAAIVAVYLAIAGFSPRAATPTTTEAADSAPVEQKDPA</sequence>
<feature type="transmembrane region" description="Helical" evidence="1">
    <location>
        <begin position="95"/>
        <end position="115"/>
    </location>
</feature>
<dbReference type="Proteomes" id="UP001368654">
    <property type="component" value="Unassembled WGS sequence"/>
</dbReference>
<reference evidence="2 3" key="1">
    <citation type="submission" date="2024-02" db="EMBL/GenBank/DDBJ databases">
        <authorList>
            <person name="Saticioglu I.B."/>
        </authorList>
    </citation>
    <scope>NUCLEOTIDE SEQUENCE [LARGE SCALE GENOMIC DNA]</scope>
    <source>
        <strain evidence="2 3">Mu-86</strain>
    </source>
</reference>
<proteinExistence type="predicted"/>
<organism evidence="2 3">
    <name type="scientific">Microbacterium marmarense</name>
    <dbReference type="NCBI Taxonomy" id="3122051"/>
    <lineage>
        <taxon>Bacteria</taxon>
        <taxon>Bacillati</taxon>
        <taxon>Actinomycetota</taxon>
        <taxon>Actinomycetes</taxon>
        <taxon>Micrococcales</taxon>
        <taxon>Microbacteriaceae</taxon>
        <taxon>Microbacterium</taxon>
    </lineage>
</organism>
<feature type="transmembrane region" description="Helical" evidence="1">
    <location>
        <begin position="70"/>
        <end position="89"/>
    </location>
</feature>
<dbReference type="RefSeq" id="WP_337336653.1">
    <property type="nucleotide sequence ID" value="NZ_JBBDGL010000001.1"/>
</dbReference>
<feature type="transmembrane region" description="Helical" evidence="1">
    <location>
        <begin position="196"/>
        <end position="218"/>
    </location>
</feature>
<keyword evidence="3" id="KW-1185">Reference proteome</keyword>
<feature type="transmembrane region" description="Helical" evidence="1">
    <location>
        <begin position="38"/>
        <end position="63"/>
    </location>
</feature>
<evidence type="ECO:0000313" key="2">
    <source>
        <dbReference type="EMBL" id="MEJ1154208.1"/>
    </source>
</evidence>
<keyword evidence="1" id="KW-0472">Membrane</keyword>
<comment type="caution">
    <text evidence="2">The sequence shown here is derived from an EMBL/GenBank/DDBJ whole genome shotgun (WGS) entry which is preliminary data.</text>
</comment>
<evidence type="ECO:0000313" key="3">
    <source>
        <dbReference type="Proteomes" id="UP001368654"/>
    </source>
</evidence>
<feature type="transmembrane region" description="Helical" evidence="1">
    <location>
        <begin position="12"/>
        <end position="32"/>
    </location>
</feature>